<protein>
    <submittedName>
        <fullName evidence="2">Phosphoribosyltransferase</fullName>
    </submittedName>
</protein>
<keyword evidence="2" id="KW-0328">Glycosyltransferase</keyword>
<dbReference type="InterPro" id="IPR000836">
    <property type="entry name" value="PRTase_dom"/>
</dbReference>
<dbReference type="GO" id="GO:0016757">
    <property type="term" value="F:glycosyltransferase activity"/>
    <property type="evidence" value="ECO:0007669"/>
    <property type="project" value="UniProtKB-KW"/>
</dbReference>
<name>A0ABV9U7B8_9ACTN</name>
<dbReference type="Proteomes" id="UP001595872">
    <property type="component" value="Unassembled WGS sequence"/>
</dbReference>
<feature type="domain" description="Phosphoribosyltransferase" evidence="1">
    <location>
        <begin position="36"/>
        <end position="182"/>
    </location>
</feature>
<dbReference type="RefSeq" id="WP_378261004.1">
    <property type="nucleotide sequence ID" value="NZ_JBHSIT010000010.1"/>
</dbReference>
<gene>
    <name evidence="2" type="ORF">ACFPCY_30975</name>
</gene>
<dbReference type="SUPFAM" id="SSF53271">
    <property type="entry name" value="PRTase-like"/>
    <property type="match status" value="1"/>
</dbReference>
<reference evidence="3" key="1">
    <citation type="journal article" date="2019" name="Int. J. Syst. Evol. Microbiol.">
        <title>The Global Catalogue of Microorganisms (GCM) 10K type strain sequencing project: providing services to taxonomists for standard genome sequencing and annotation.</title>
        <authorList>
            <consortium name="The Broad Institute Genomics Platform"/>
            <consortium name="The Broad Institute Genome Sequencing Center for Infectious Disease"/>
            <person name="Wu L."/>
            <person name="Ma J."/>
        </authorList>
    </citation>
    <scope>NUCLEOTIDE SEQUENCE [LARGE SCALE GENOMIC DNA]</scope>
    <source>
        <strain evidence="3">KLKA75</strain>
    </source>
</reference>
<keyword evidence="3" id="KW-1185">Reference proteome</keyword>
<evidence type="ECO:0000259" key="1">
    <source>
        <dbReference type="Pfam" id="PF00156"/>
    </source>
</evidence>
<dbReference type="CDD" id="cd06223">
    <property type="entry name" value="PRTases_typeI"/>
    <property type="match status" value="1"/>
</dbReference>
<evidence type="ECO:0000313" key="2">
    <source>
        <dbReference type="EMBL" id="MFC4911764.1"/>
    </source>
</evidence>
<evidence type="ECO:0000313" key="3">
    <source>
        <dbReference type="Proteomes" id="UP001595872"/>
    </source>
</evidence>
<organism evidence="2 3">
    <name type="scientific">Actinomadura gamaensis</name>
    <dbReference type="NCBI Taxonomy" id="1763541"/>
    <lineage>
        <taxon>Bacteria</taxon>
        <taxon>Bacillati</taxon>
        <taxon>Actinomycetota</taxon>
        <taxon>Actinomycetes</taxon>
        <taxon>Streptosporangiales</taxon>
        <taxon>Thermomonosporaceae</taxon>
        <taxon>Actinomadura</taxon>
    </lineage>
</organism>
<keyword evidence="2" id="KW-0808">Transferase</keyword>
<dbReference type="Gene3D" id="3.40.50.2020">
    <property type="match status" value="1"/>
</dbReference>
<proteinExistence type="predicted"/>
<comment type="caution">
    <text evidence="2">The sequence shown here is derived from an EMBL/GenBank/DDBJ whole genome shotgun (WGS) entry which is preliminary data.</text>
</comment>
<accession>A0ABV9U7B8</accession>
<sequence>MSFLGEDVMSPVKLPFADRGEAGRVLAERLVPLELDKPVVLALPRGGVPVGYEVARRLGGSLDVLVTRKIGYPPQPELGVGAIAEGGDPVLDAGLLSRLRLGRADLAATVAAERAELGRRVRAYRGDRPLPTTEGRSVVVVDDGLATGGTARAALAAVRARRPDRLLLAVPVGASATVRELSDEADAVVAVAAPRVFRAVGQWYEDFEQLGDDDVVRLLELAGTHRW</sequence>
<dbReference type="InterPro" id="IPR029057">
    <property type="entry name" value="PRTase-like"/>
</dbReference>
<dbReference type="Pfam" id="PF00156">
    <property type="entry name" value="Pribosyltran"/>
    <property type="match status" value="1"/>
</dbReference>
<dbReference type="EMBL" id="JBHSIT010000010">
    <property type="protein sequence ID" value="MFC4911764.1"/>
    <property type="molecule type" value="Genomic_DNA"/>
</dbReference>
<dbReference type="Gene3D" id="3.30.1310.20">
    <property type="entry name" value="PRTase-like"/>
    <property type="match status" value="1"/>
</dbReference>